<sequence length="408" mass="43609">MSTKWTHRFLRRLIAGGLVICGGVAPVTFSRAADTDGVPLELVTGLYEEAEAVHGVETIPTMDEVAASDSLQLCASESGCLSMMGSGGILEGALLANRGKTAKCPQPWWAHRSGVYGEYLFLTAGSSDLIYAVEGTDPDPAAGTPTGPIGIAQMEGSSGFRTGFALASSPCSSLNVGYSFWQGSTFDVINADDGAGYVLNSQLLHPSLDNTGVSSLQSNADHEISFQTVDVNYRHLWKQAGALAVNWTAGLRYSNLEQTMRSQQTYQVANGLTDVTTDIDFNGFGLTGGLDLKRYSCETGLYIYGQGMASLLAGDWKADYRQANQFDGGEARNSYEDFHATPILEGEIGLGWQSPTGCVKLQSGYTMAGWYSAVTTRGYIDAVRNSDLIDIGETITFSGLTSRLTVQF</sequence>
<protein>
    <submittedName>
        <fullName evidence="1">Uncharacterized protein</fullName>
    </submittedName>
</protein>
<dbReference type="EMBL" id="JACHXU010000007">
    <property type="protein sequence ID" value="MBB3206573.1"/>
    <property type="molecule type" value="Genomic_DNA"/>
</dbReference>
<evidence type="ECO:0000313" key="2">
    <source>
        <dbReference type="Proteomes" id="UP000536179"/>
    </source>
</evidence>
<organism evidence="1 2">
    <name type="scientific">Aporhodopirellula rubra</name>
    <dbReference type="NCBI Taxonomy" id="980271"/>
    <lineage>
        <taxon>Bacteria</taxon>
        <taxon>Pseudomonadati</taxon>
        <taxon>Planctomycetota</taxon>
        <taxon>Planctomycetia</taxon>
        <taxon>Pirellulales</taxon>
        <taxon>Pirellulaceae</taxon>
        <taxon>Aporhodopirellula</taxon>
    </lineage>
</organism>
<dbReference type="RefSeq" id="WP_184305056.1">
    <property type="nucleotide sequence ID" value="NZ_JACHXU010000007.1"/>
</dbReference>
<accession>A0A7W5H5T4</accession>
<dbReference type="Proteomes" id="UP000536179">
    <property type="component" value="Unassembled WGS sequence"/>
</dbReference>
<reference evidence="1 2" key="1">
    <citation type="submission" date="2020-08" db="EMBL/GenBank/DDBJ databases">
        <title>Genomic Encyclopedia of Type Strains, Phase III (KMG-III): the genomes of soil and plant-associated and newly described type strains.</title>
        <authorList>
            <person name="Whitman W."/>
        </authorList>
    </citation>
    <scope>NUCLEOTIDE SEQUENCE [LARGE SCALE GENOMIC DNA]</scope>
    <source>
        <strain evidence="1 2">CECT 8075</strain>
    </source>
</reference>
<dbReference type="AlphaFoldDB" id="A0A7W5H5T4"/>
<comment type="caution">
    <text evidence="1">The sequence shown here is derived from an EMBL/GenBank/DDBJ whole genome shotgun (WGS) entry which is preliminary data.</text>
</comment>
<evidence type="ECO:0000313" key="1">
    <source>
        <dbReference type="EMBL" id="MBB3206573.1"/>
    </source>
</evidence>
<proteinExistence type="predicted"/>
<dbReference type="Pfam" id="PF05150">
    <property type="entry name" value="Legionella_OMP"/>
    <property type="match status" value="1"/>
</dbReference>
<gene>
    <name evidence="1" type="ORF">FHS27_002385</name>
</gene>
<keyword evidence="2" id="KW-1185">Reference proteome</keyword>
<name>A0A7W5H5T4_9BACT</name>
<dbReference type="InterPro" id="IPR007825">
    <property type="entry name" value="Major_OMP_Legionella"/>
</dbReference>